<proteinExistence type="predicted"/>
<evidence type="ECO:0000256" key="1">
    <source>
        <dbReference type="SAM" id="MobiDB-lite"/>
    </source>
</evidence>
<name>A0A146L306_LYGHE</name>
<keyword evidence="2" id="KW-1133">Transmembrane helix</keyword>
<feature type="region of interest" description="Disordered" evidence="1">
    <location>
        <begin position="65"/>
        <end position="105"/>
    </location>
</feature>
<organism evidence="3">
    <name type="scientific">Lygus hesperus</name>
    <name type="common">Western plant bug</name>
    <dbReference type="NCBI Taxonomy" id="30085"/>
    <lineage>
        <taxon>Eukaryota</taxon>
        <taxon>Metazoa</taxon>
        <taxon>Ecdysozoa</taxon>
        <taxon>Arthropoda</taxon>
        <taxon>Hexapoda</taxon>
        <taxon>Insecta</taxon>
        <taxon>Pterygota</taxon>
        <taxon>Neoptera</taxon>
        <taxon>Paraneoptera</taxon>
        <taxon>Hemiptera</taxon>
        <taxon>Heteroptera</taxon>
        <taxon>Panheteroptera</taxon>
        <taxon>Cimicomorpha</taxon>
        <taxon>Miridae</taxon>
        <taxon>Mirini</taxon>
        <taxon>Lygus</taxon>
    </lineage>
</organism>
<evidence type="ECO:0000313" key="3">
    <source>
        <dbReference type="EMBL" id="JAQ01587.1"/>
    </source>
</evidence>
<reference evidence="3" key="1">
    <citation type="journal article" date="2016" name="Gigascience">
        <title>De novo construction of an expanded transcriptome assembly for the western tarnished plant bug, Lygus hesperus.</title>
        <authorList>
            <person name="Tassone E.E."/>
            <person name="Geib S.M."/>
            <person name="Hall B."/>
            <person name="Fabrick J.A."/>
            <person name="Brent C.S."/>
            <person name="Hull J.J."/>
        </authorList>
    </citation>
    <scope>NUCLEOTIDE SEQUENCE</scope>
</reference>
<dbReference type="AlphaFoldDB" id="A0A146L306"/>
<gene>
    <name evidence="3" type="ORF">g.21125</name>
</gene>
<accession>A0A146L306</accession>
<keyword evidence="2" id="KW-0472">Membrane</keyword>
<keyword evidence="2" id="KW-0812">Transmembrane</keyword>
<feature type="transmembrane region" description="Helical" evidence="2">
    <location>
        <begin position="12"/>
        <end position="31"/>
    </location>
</feature>
<protein>
    <submittedName>
        <fullName evidence="3">Uncharacterized protein</fullName>
    </submittedName>
</protein>
<evidence type="ECO:0000256" key="2">
    <source>
        <dbReference type="SAM" id="Phobius"/>
    </source>
</evidence>
<dbReference type="EMBL" id="GDHC01017042">
    <property type="protein sequence ID" value="JAQ01587.1"/>
    <property type="molecule type" value="Transcribed_RNA"/>
</dbReference>
<feature type="compositionally biased region" description="Basic and acidic residues" evidence="1">
    <location>
        <begin position="95"/>
        <end position="105"/>
    </location>
</feature>
<sequence length="105" mass="12139">MCRFQSDLSAYLPLIILGLSGLLGSFFMTFLPGRVCRDLHDLPEETEYGHENVTQQRLKNPRAKLLQPKWSPPPRQAENIVREQSVMREPSTDMGRMKQEKRTVP</sequence>